<reference evidence="3" key="1">
    <citation type="journal article" date="2011" name="J. Bacteriol.">
        <title>Genome sequences of eight morphologically diverse alphaproteobacteria.</title>
        <authorList>
            <consortium name="US DOE Joint Genome Institute"/>
            <person name="Brown P.J."/>
            <person name="Kysela D.T."/>
            <person name="Buechlein A."/>
            <person name="Hemmerich C."/>
            <person name="Brun Y.V."/>
        </authorList>
    </citation>
    <scope>NUCLEOTIDE SEQUENCE [LARGE SCALE GENOMIC DNA]</scope>
    <source>
        <strain evidence="3">ATCC 15264 / DSM 4735 / LMG 14903 / NBRC 16000 / CB 81</strain>
    </source>
</reference>
<evidence type="ECO:0000313" key="3">
    <source>
        <dbReference type="Proteomes" id="UP000002696"/>
    </source>
</evidence>
<dbReference type="KEGG" id="bsb:Bresu_1012"/>
<dbReference type="AlphaFoldDB" id="D9QNC3"/>
<name>D9QNC3_BRESC</name>
<dbReference type="InParanoid" id="D9QNC3"/>
<dbReference type="HOGENOM" id="CLU_1007126_0_0_5"/>
<dbReference type="RefSeq" id="WP_013268427.1">
    <property type="nucleotide sequence ID" value="NC_014375.1"/>
</dbReference>
<sequence length="276" mass="30122">MFHNGGMEHFRLRKYRGPEVWERVREAYVAGEAGPQLARRFDVGLANLRKKAMREGWTRRAAAAASDPLILATQPRLLGAGPGAGPGCADVVVADPVEARARAIAQAAALLGEGRAAEASAILKAAEALGRITEVPAAGPMDPAQAEAERQEQQGVMFEMVRFAVERRAEDLVQRLLDTNFDNRGHYTLFALKWRAAQLGSEVAEHDRRRCEAQGLATDFYDADGRLLPFGEAARAMRDGDLDPWGLQAHWRETEGEAEGEGEANPVTEGPRAWLS</sequence>
<feature type="region of interest" description="Disordered" evidence="1">
    <location>
        <begin position="254"/>
        <end position="276"/>
    </location>
</feature>
<dbReference type="STRING" id="633149.Bresu_1012"/>
<protein>
    <submittedName>
        <fullName evidence="2">Uncharacterized protein</fullName>
    </submittedName>
</protein>
<evidence type="ECO:0000256" key="1">
    <source>
        <dbReference type="SAM" id="MobiDB-lite"/>
    </source>
</evidence>
<organism evidence="2 3">
    <name type="scientific">Brevundimonas subvibrioides (strain ATCC 15264 / DSM 4735 / LMG 14903 / NBRC 16000 / CB 81)</name>
    <name type="common">Caulobacter subvibrioides</name>
    <dbReference type="NCBI Taxonomy" id="633149"/>
    <lineage>
        <taxon>Bacteria</taxon>
        <taxon>Pseudomonadati</taxon>
        <taxon>Pseudomonadota</taxon>
        <taxon>Alphaproteobacteria</taxon>
        <taxon>Caulobacterales</taxon>
        <taxon>Caulobacteraceae</taxon>
        <taxon>Brevundimonas</taxon>
    </lineage>
</organism>
<proteinExistence type="predicted"/>
<evidence type="ECO:0000313" key="2">
    <source>
        <dbReference type="EMBL" id="ADL00324.1"/>
    </source>
</evidence>
<keyword evidence="3" id="KW-1185">Reference proteome</keyword>
<dbReference type="EMBL" id="CP002102">
    <property type="protein sequence ID" value="ADL00324.1"/>
    <property type="molecule type" value="Genomic_DNA"/>
</dbReference>
<accession>D9QNC3</accession>
<dbReference type="Proteomes" id="UP000002696">
    <property type="component" value="Chromosome"/>
</dbReference>
<gene>
    <name evidence="2" type="ordered locus">Bresu_1012</name>
</gene>
<dbReference type="OrthoDB" id="7206789at2"/>